<comment type="similarity">
    <text evidence="2 9">Belongs to the MGMT family.</text>
</comment>
<dbReference type="PANTHER" id="PTHR10815:SF13">
    <property type="entry name" value="METHYLATED-DNA--PROTEIN-CYSTEINE METHYLTRANSFERASE"/>
    <property type="match status" value="1"/>
</dbReference>
<dbReference type="InterPro" id="IPR014048">
    <property type="entry name" value="MethylDNA_cys_MeTrfase_DNA-bd"/>
</dbReference>
<dbReference type="EMBL" id="JAMC01000007">
    <property type="protein sequence ID" value="KEJ88212.1"/>
    <property type="molecule type" value="Genomic_DNA"/>
</dbReference>
<dbReference type="AlphaFoldDB" id="A0A073IS30"/>
<proteinExistence type="inferred from homology"/>
<evidence type="ECO:0000313" key="12">
    <source>
        <dbReference type="Proteomes" id="UP000027734"/>
    </source>
</evidence>
<evidence type="ECO:0000256" key="7">
    <source>
        <dbReference type="ARBA" id="ARBA00023204"/>
    </source>
</evidence>
<comment type="function">
    <text evidence="9">Involved in the cellular defense against the biological effects of O6-methylguanine (O6-MeG) and O4-methylthymine (O4-MeT) in DNA. Repairs the methylated nucleobase in DNA by stoichiometrically transferring the methyl group to a cysteine residue in the enzyme. This is a suicide reaction: the enzyme is irreversibly inactivated.</text>
</comment>
<dbReference type="HAMAP" id="MF_00772">
    <property type="entry name" value="OGT"/>
    <property type="match status" value="1"/>
</dbReference>
<dbReference type="InterPro" id="IPR036631">
    <property type="entry name" value="MGMT_N_sf"/>
</dbReference>
<dbReference type="InterPro" id="IPR036217">
    <property type="entry name" value="MethylDNA_cys_MeTrfase_DNAb"/>
</dbReference>
<keyword evidence="4 9" id="KW-0489">Methyltransferase</keyword>
<evidence type="ECO:0000256" key="4">
    <source>
        <dbReference type="ARBA" id="ARBA00022603"/>
    </source>
</evidence>
<dbReference type="InterPro" id="IPR023546">
    <property type="entry name" value="MGMT"/>
</dbReference>
<keyword evidence="6 9" id="KW-0227">DNA damage</keyword>
<comment type="miscellaneous">
    <text evidence="9">This enzyme catalyzes only one turnover and therefore is not strictly catalytic. According to one definition, an enzyme is a biocatalyst that acts repeatedly and over many reaction cycles.</text>
</comment>
<dbReference type="InterPro" id="IPR036388">
    <property type="entry name" value="WH-like_DNA-bd_sf"/>
</dbReference>
<keyword evidence="7 9" id="KW-0234">DNA repair</keyword>
<feature type="active site" description="Nucleophile; methyl group acceptor" evidence="9">
    <location>
        <position position="126"/>
    </location>
</feature>
<comment type="subcellular location">
    <subcellularLocation>
        <location evidence="9">Cytoplasm</location>
    </subcellularLocation>
</comment>
<dbReference type="FunFam" id="1.10.10.10:FF:000214">
    <property type="entry name" value="Methylated-DNA--protein-cysteine methyltransferase"/>
    <property type="match status" value="1"/>
</dbReference>
<dbReference type="GO" id="GO:0003908">
    <property type="term" value="F:methylated-DNA-[protein]-cysteine S-methyltransferase activity"/>
    <property type="evidence" value="ECO:0007669"/>
    <property type="project" value="UniProtKB-UniRule"/>
</dbReference>
<dbReference type="eggNOG" id="COG0350">
    <property type="taxonomic scope" value="Bacteria"/>
</dbReference>
<evidence type="ECO:0000256" key="5">
    <source>
        <dbReference type="ARBA" id="ARBA00022679"/>
    </source>
</evidence>
<evidence type="ECO:0000259" key="10">
    <source>
        <dbReference type="Pfam" id="PF01035"/>
    </source>
</evidence>
<comment type="caution">
    <text evidence="11">The sequence shown here is derived from an EMBL/GenBank/DDBJ whole genome shotgun (WGS) entry which is preliminary data.</text>
</comment>
<dbReference type="SUPFAM" id="SSF53155">
    <property type="entry name" value="Methylated DNA-protein cysteine methyltransferase domain"/>
    <property type="match status" value="1"/>
</dbReference>
<evidence type="ECO:0000256" key="6">
    <source>
        <dbReference type="ARBA" id="ARBA00022763"/>
    </source>
</evidence>
<comment type="catalytic activity">
    <reaction evidence="1 9">
        <text>a 4-O-methyl-thymidine in DNA + L-cysteinyl-[protein] = a thymidine in DNA + S-methyl-L-cysteinyl-[protein]</text>
        <dbReference type="Rhea" id="RHEA:53428"/>
        <dbReference type="Rhea" id="RHEA-COMP:10131"/>
        <dbReference type="Rhea" id="RHEA-COMP:10132"/>
        <dbReference type="Rhea" id="RHEA-COMP:13555"/>
        <dbReference type="Rhea" id="RHEA-COMP:13556"/>
        <dbReference type="ChEBI" id="CHEBI:29950"/>
        <dbReference type="ChEBI" id="CHEBI:82612"/>
        <dbReference type="ChEBI" id="CHEBI:137386"/>
        <dbReference type="ChEBI" id="CHEBI:137387"/>
        <dbReference type="EC" id="2.1.1.63"/>
    </reaction>
</comment>
<reference evidence="11 12" key="1">
    <citation type="submission" date="2014-01" db="EMBL/GenBank/DDBJ databases">
        <title>Sulfitobacter donghicola JCM 14565 Genome Sequencing.</title>
        <authorList>
            <person name="Lai Q."/>
            <person name="Hong Z."/>
        </authorList>
    </citation>
    <scope>NUCLEOTIDE SEQUENCE [LARGE SCALE GENOMIC DNA]</scope>
    <source>
        <strain evidence="11 12">JCM 14565</strain>
    </source>
</reference>
<evidence type="ECO:0000256" key="2">
    <source>
        <dbReference type="ARBA" id="ARBA00008711"/>
    </source>
</evidence>
<dbReference type="STRING" id="1300350.Z948_2537"/>
<dbReference type="EC" id="2.1.1.63" evidence="9"/>
<feature type="domain" description="Methylated-DNA-[protein]-cysteine S-methyltransferase DNA binding" evidence="10">
    <location>
        <begin position="77"/>
        <end position="156"/>
    </location>
</feature>
<name>A0A073IS30_9RHOB</name>
<evidence type="ECO:0000256" key="3">
    <source>
        <dbReference type="ARBA" id="ARBA00022490"/>
    </source>
</evidence>
<dbReference type="SUPFAM" id="SSF46767">
    <property type="entry name" value="Methylated DNA-protein cysteine methyltransferase, C-terminal domain"/>
    <property type="match status" value="1"/>
</dbReference>
<protein>
    <recommendedName>
        <fullName evidence="9">Methylated-DNA--protein-cysteine methyltransferase</fullName>
        <ecNumber evidence="9">2.1.1.63</ecNumber>
    </recommendedName>
    <alternativeName>
        <fullName evidence="9">6-O-methylguanine-DNA methyltransferase</fullName>
        <shortName evidence="9">MGMT</shortName>
    </alternativeName>
    <alternativeName>
        <fullName evidence="9">O-6-methylguanine-DNA-alkyltransferase</fullName>
    </alternativeName>
</protein>
<dbReference type="Gene3D" id="3.30.160.70">
    <property type="entry name" value="Methylated DNA-protein cysteine methyltransferase domain"/>
    <property type="match status" value="1"/>
</dbReference>
<sequence>MAPTWAMLLRMNTCTVPTQFGDLILFEQEGFITKLDWGVAVREDTSDGLSEARRQLRAYDARELEAFDLPLRVEGSDFQRAVCAAMSAIPFGFTCTYGDIAKQLGAPAQAVGGACGGNPIPVIIPCHRVMGAKGLTGFSGAGGVETKVALLRHEGAGGFLI</sequence>
<dbReference type="Pfam" id="PF01035">
    <property type="entry name" value="DNA_binding_1"/>
    <property type="match status" value="1"/>
</dbReference>
<dbReference type="NCBIfam" id="TIGR00589">
    <property type="entry name" value="ogt"/>
    <property type="match status" value="1"/>
</dbReference>
<accession>A0A073IS30</accession>
<keyword evidence="3 9" id="KW-0963">Cytoplasm</keyword>
<dbReference type="Gene3D" id="1.10.10.10">
    <property type="entry name" value="Winged helix-like DNA-binding domain superfamily/Winged helix DNA-binding domain"/>
    <property type="match status" value="1"/>
</dbReference>
<evidence type="ECO:0000313" key="11">
    <source>
        <dbReference type="EMBL" id="KEJ88212.1"/>
    </source>
</evidence>
<organism evidence="11 12">
    <name type="scientific">Sulfitobacter donghicola DSW-25 = KCTC 12864 = JCM 14565</name>
    <dbReference type="NCBI Taxonomy" id="1300350"/>
    <lineage>
        <taxon>Bacteria</taxon>
        <taxon>Pseudomonadati</taxon>
        <taxon>Pseudomonadota</taxon>
        <taxon>Alphaproteobacteria</taxon>
        <taxon>Rhodobacterales</taxon>
        <taxon>Roseobacteraceae</taxon>
        <taxon>Sulfitobacter</taxon>
    </lineage>
</organism>
<dbReference type="PROSITE" id="PS00374">
    <property type="entry name" value="MGMT"/>
    <property type="match status" value="1"/>
</dbReference>
<evidence type="ECO:0000256" key="8">
    <source>
        <dbReference type="ARBA" id="ARBA00049348"/>
    </source>
</evidence>
<keyword evidence="12" id="KW-1185">Reference proteome</keyword>
<comment type="catalytic activity">
    <reaction evidence="8 9">
        <text>a 6-O-methyl-2'-deoxyguanosine in DNA + L-cysteinyl-[protein] = S-methyl-L-cysteinyl-[protein] + a 2'-deoxyguanosine in DNA</text>
        <dbReference type="Rhea" id="RHEA:24000"/>
        <dbReference type="Rhea" id="RHEA-COMP:10131"/>
        <dbReference type="Rhea" id="RHEA-COMP:10132"/>
        <dbReference type="Rhea" id="RHEA-COMP:11367"/>
        <dbReference type="Rhea" id="RHEA-COMP:11368"/>
        <dbReference type="ChEBI" id="CHEBI:29950"/>
        <dbReference type="ChEBI" id="CHEBI:82612"/>
        <dbReference type="ChEBI" id="CHEBI:85445"/>
        <dbReference type="ChEBI" id="CHEBI:85448"/>
        <dbReference type="EC" id="2.1.1.63"/>
    </reaction>
</comment>
<keyword evidence="5 9" id="KW-0808">Transferase</keyword>
<dbReference type="GO" id="GO:0006307">
    <property type="term" value="P:DNA alkylation repair"/>
    <property type="evidence" value="ECO:0007669"/>
    <property type="project" value="UniProtKB-UniRule"/>
</dbReference>
<dbReference type="CDD" id="cd06445">
    <property type="entry name" value="ATase"/>
    <property type="match status" value="1"/>
</dbReference>
<evidence type="ECO:0000256" key="9">
    <source>
        <dbReference type="HAMAP-Rule" id="MF_00772"/>
    </source>
</evidence>
<dbReference type="PANTHER" id="PTHR10815">
    <property type="entry name" value="METHYLATED-DNA--PROTEIN-CYSTEINE METHYLTRANSFERASE"/>
    <property type="match status" value="1"/>
</dbReference>
<gene>
    <name evidence="11" type="ORF">DSW25_16180</name>
</gene>
<dbReference type="GO" id="GO:0032259">
    <property type="term" value="P:methylation"/>
    <property type="evidence" value="ECO:0007669"/>
    <property type="project" value="UniProtKB-KW"/>
</dbReference>
<dbReference type="GO" id="GO:0005737">
    <property type="term" value="C:cytoplasm"/>
    <property type="evidence" value="ECO:0007669"/>
    <property type="project" value="UniProtKB-SubCell"/>
</dbReference>
<dbReference type="InterPro" id="IPR001497">
    <property type="entry name" value="MethylDNA_cys_MeTrfase_AS"/>
</dbReference>
<dbReference type="Proteomes" id="UP000027734">
    <property type="component" value="Unassembled WGS sequence"/>
</dbReference>
<evidence type="ECO:0000256" key="1">
    <source>
        <dbReference type="ARBA" id="ARBA00001286"/>
    </source>
</evidence>